<name>A0ABV7S044_9RHOB</name>
<dbReference type="Pfam" id="PF09900">
    <property type="entry name" value="DUF2127"/>
    <property type="match status" value="1"/>
</dbReference>
<protein>
    <submittedName>
        <fullName evidence="2">DUF2127 domain-containing protein</fullName>
    </submittedName>
</protein>
<organism evidence="2 3">
    <name type="scientific">Paracoccus simplex</name>
    <dbReference type="NCBI Taxonomy" id="2086346"/>
    <lineage>
        <taxon>Bacteria</taxon>
        <taxon>Pseudomonadati</taxon>
        <taxon>Pseudomonadota</taxon>
        <taxon>Alphaproteobacteria</taxon>
        <taxon>Rhodobacterales</taxon>
        <taxon>Paracoccaceae</taxon>
        <taxon>Paracoccus</taxon>
    </lineage>
</organism>
<feature type="transmembrane region" description="Helical" evidence="1">
    <location>
        <begin position="20"/>
        <end position="39"/>
    </location>
</feature>
<keyword evidence="3" id="KW-1185">Reference proteome</keyword>
<feature type="transmembrane region" description="Helical" evidence="1">
    <location>
        <begin position="131"/>
        <end position="150"/>
    </location>
</feature>
<evidence type="ECO:0000256" key="1">
    <source>
        <dbReference type="SAM" id="Phobius"/>
    </source>
</evidence>
<keyword evidence="1" id="KW-0472">Membrane</keyword>
<accession>A0ABV7S044</accession>
<dbReference type="RefSeq" id="WP_289894123.1">
    <property type="nucleotide sequence ID" value="NZ_JBHRXE010000016.1"/>
</dbReference>
<reference evidence="3" key="1">
    <citation type="journal article" date="2019" name="Int. J. Syst. Evol. Microbiol.">
        <title>The Global Catalogue of Microorganisms (GCM) 10K type strain sequencing project: providing services to taxonomists for standard genome sequencing and annotation.</title>
        <authorList>
            <consortium name="The Broad Institute Genomics Platform"/>
            <consortium name="The Broad Institute Genome Sequencing Center for Infectious Disease"/>
            <person name="Wu L."/>
            <person name="Ma J."/>
        </authorList>
    </citation>
    <scope>NUCLEOTIDE SEQUENCE [LARGE SCALE GENOMIC DNA]</scope>
    <source>
        <strain evidence="3">VKM B-3226</strain>
    </source>
</reference>
<evidence type="ECO:0000313" key="2">
    <source>
        <dbReference type="EMBL" id="MFC3569157.1"/>
    </source>
</evidence>
<feature type="transmembrane region" description="Helical" evidence="1">
    <location>
        <begin position="82"/>
        <end position="101"/>
    </location>
</feature>
<gene>
    <name evidence="2" type="ORF">ACFOMP_06810</name>
</gene>
<comment type="caution">
    <text evidence="2">The sequence shown here is derived from an EMBL/GenBank/DDBJ whole genome shotgun (WGS) entry which is preliminary data.</text>
</comment>
<dbReference type="EMBL" id="JBHRXE010000016">
    <property type="protein sequence ID" value="MFC3569157.1"/>
    <property type="molecule type" value="Genomic_DNA"/>
</dbReference>
<evidence type="ECO:0000313" key="3">
    <source>
        <dbReference type="Proteomes" id="UP001595596"/>
    </source>
</evidence>
<proteinExistence type="predicted"/>
<keyword evidence="1" id="KW-1133">Transmembrane helix</keyword>
<dbReference type="Proteomes" id="UP001595596">
    <property type="component" value="Unassembled WGS sequence"/>
</dbReference>
<sequence>MKHIKGKHGPLHWLFESTLLLKATFALFEVMAGAGLWWLPHRRLADFTAWLTRNELIEGHRSPVYGRVAAALAEFSATSQHFYALYLLGHGAIKLVIVALLMRRVAFAYPLGIAVFSGFIAMQMHRWTHTQAPTLLALSALDAVVIWLTWREWRGKAG</sequence>
<dbReference type="InterPro" id="IPR021125">
    <property type="entry name" value="DUF2127"/>
</dbReference>
<feature type="transmembrane region" description="Helical" evidence="1">
    <location>
        <begin position="108"/>
        <end position="125"/>
    </location>
</feature>
<keyword evidence="1" id="KW-0812">Transmembrane</keyword>